<feature type="region of interest" description="Disordered" evidence="1">
    <location>
        <begin position="1"/>
        <end position="22"/>
    </location>
</feature>
<protein>
    <submittedName>
        <fullName evidence="2">Uncharacterized protein</fullName>
    </submittedName>
</protein>
<dbReference type="Proteomes" id="UP000250043">
    <property type="component" value="Unassembled WGS sequence"/>
</dbReference>
<sequence length="199" mass="21406">MLIQPGGPVSSRSLGRGASPPAAATLHSRSVLRDRAALAQPSACARTQLSVSATEHALSLGSLHVRQIRKSASALASAHEAASRARLLSRIWTRVKRTVSRGIAPEELSSLRLQGRCARCTAIQTSRHSASRPASVPDALTDRRALVVRAPDRNDPRRGSVACYAGCSEKYYVNDFDGGGWACPWAERAWAWQDLIGEL</sequence>
<accession>A0A8E2AFP9</accession>
<proteinExistence type="predicted"/>
<dbReference type="AlphaFoldDB" id="A0A8E2AFP9"/>
<gene>
    <name evidence="2" type="ORF">OBBRIDRAFT_840345</name>
</gene>
<name>A0A8E2AFP9_9APHY</name>
<dbReference type="EMBL" id="KV722914">
    <property type="protein sequence ID" value="OCH83631.1"/>
    <property type="molecule type" value="Genomic_DNA"/>
</dbReference>
<reference evidence="2 3" key="1">
    <citation type="submission" date="2016-07" db="EMBL/GenBank/DDBJ databases">
        <title>Draft genome of the white-rot fungus Obba rivulosa 3A-2.</title>
        <authorList>
            <consortium name="DOE Joint Genome Institute"/>
            <person name="Miettinen O."/>
            <person name="Riley R."/>
            <person name="Acob R."/>
            <person name="Barry K."/>
            <person name="Cullen D."/>
            <person name="De Vries R."/>
            <person name="Hainaut M."/>
            <person name="Hatakka A."/>
            <person name="Henrissat B."/>
            <person name="Hilden K."/>
            <person name="Kuo R."/>
            <person name="Labutti K."/>
            <person name="Lipzen A."/>
            <person name="Makela M.R."/>
            <person name="Sandor L."/>
            <person name="Spatafora J.W."/>
            <person name="Grigoriev I.V."/>
            <person name="Hibbett D.S."/>
        </authorList>
    </citation>
    <scope>NUCLEOTIDE SEQUENCE [LARGE SCALE GENOMIC DNA]</scope>
    <source>
        <strain evidence="2 3">3A-2</strain>
    </source>
</reference>
<evidence type="ECO:0000313" key="2">
    <source>
        <dbReference type="EMBL" id="OCH83631.1"/>
    </source>
</evidence>
<evidence type="ECO:0000313" key="3">
    <source>
        <dbReference type="Proteomes" id="UP000250043"/>
    </source>
</evidence>
<evidence type="ECO:0000256" key="1">
    <source>
        <dbReference type="SAM" id="MobiDB-lite"/>
    </source>
</evidence>
<keyword evidence="3" id="KW-1185">Reference proteome</keyword>
<organism evidence="2 3">
    <name type="scientific">Obba rivulosa</name>
    <dbReference type="NCBI Taxonomy" id="1052685"/>
    <lineage>
        <taxon>Eukaryota</taxon>
        <taxon>Fungi</taxon>
        <taxon>Dikarya</taxon>
        <taxon>Basidiomycota</taxon>
        <taxon>Agaricomycotina</taxon>
        <taxon>Agaricomycetes</taxon>
        <taxon>Polyporales</taxon>
        <taxon>Gelatoporiaceae</taxon>
        <taxon>Obba</taxon>
    </lineage>
</organism>